<name>A0ABV1RI87_9ALTE</name>
<evidence type="ECO:0000313" key="3">
    <source>
        <dbReference type="Proteomes" id="UP001467690"/>
    </source>
</evidence>
<protein>
    <submittedName>
        <fullName evidence="2">Uncharacterized protein</fullName>
    </submittedName>
</protein>
<evidence type="ECO:0000256" key="1">
    <source>
        <dbReference type="SAM" id="SignalP"/>
    </source>
</evidence>
<reference evidence="2 3" key="1">
    <citation type="submission" date="2024-06" db="EMBL/GenBank/DDBJ databases">
        <authorList>
            <person name="Chen R.Y."/>
        </authorList>
    </citation>
    <scope>NUCLEOTIDE SEQUENCE [LARGE SCALE GENOMIC DNA]</scope>
    <source>
        <strain evidence="2 3">D2</strain>
    </source>
</reference>
<sequence length="386" mass="44011">MIKSKMLRLALFTLSPAVFAQTNSQDESEYKLSLTGTSFSYSEVMPVIQTFGGVIPVAKIGRQTTFSTAPEEGRHALTHNRANLTFERDNFFFEVATRYDYRIDFTPDAAQLFFLDRAERPVDKDEYVLYFKAKHIRANGVGFGYQFERDKLSVRFVGHYWDVQYMEDGELDGVFLANQADDTFEVTGTLDYTYYQDAILDRKNCPKTDPPKAGCHGDWTEDGYGYSVDMLVNYHFAEDWALQLQVYDLVNQFKFDKLGRTQGQLDTRTEVFNADGTFSINPSFRGRYPDGKHKLSVSTQLNARVSGVWGIPVWAELYAANDSYFPSIGVGYQLANWRLETGYQSGTEALLFSIKHPNFKFRIGSETSDLINAQALILDLSLAYQF</sequence>
<organism evidence="2 3">
    <name type="scientific">Catenovulum sediminis</name>
    <dbReference type="NCBI Taxonomy" id="1740262"/>
    <lineage>
        <taxon>Bacteria</taxon>
        <taxon>Pseudomonadati</taxon>
        <taxon>Pseudomonadota</taxon>
        <taxon>Gammaproteobacteria</taxon>
        <taxon>Alteromonadales</taxon>
        <taxon>Alteromonadaceae</taxon>
        <taxon>Catenovulum</taxon>
    </lineage>
</organism>
<feature type="signal peptide" evidence="1">
    <location>
        <begin position="1"/>
        <end position="20"/>
    </location>
</feature>
<accession>A0ABV1RI87</accession>
<dbReference type="RefSeq" id="WP_143871954.1">
    <property type="nucleotide sequence ID" value="NZ_CP041660.1"/>
</dbReference>
<comment type="caution">
    <text evidence="2">The sequence shown here is derived from an EMBL/GenBank/DDBJ whole genome shotgun (WGS) entry which is preliminary data.</text>
</comment>
<keyword evidence="1" id="KW-0732">Signal</keyword>
<dbReference type="EMBL" id="JBELOE010000216">
    <property type="protein sequence ID" value="MER2492585.1"/>
    <property type="molecule type" value="Genomic_DNA"/>
</dbReference>
<evidence type="ECO:0000313" key="2">
    <source>
        <dbReference type="EMBL" id="MER2492585.1"/>
    </source>
</evidence>
<proteinExistence type="predicted"/>
<keyword evidence="3" id="KW-1185">Reference proteome</keyword>
<dbReference type="Proteomes" id="UP001467690">
    <property type="component" value="Unassembled WGS sequence"/>
</dbReference>
<dbReference type="SUPFAM" id="SSF56935">
    <property type="entry name" value="Porins"/>
    <property type="match status" value="1"/>
</dbReference>
<feature type="chain" id="PRO_5047536644" evidence="1">
    <location>
        <begin position="21"/>
        <end position="386"/>
    </location>
</feature>
<gene>
    <name evidence="2" type="ORF">ABS311_11935</name>
</gene>